<keyword evidence="8" id="KW-0732">Signal</keyword>
<dbReference type="PANTHER" id="PTHR33577">
    <property type="entry name" value="STERIGMATOCYSTIN BIOSYNTHESIS PEROXIDASE STCC-RELATED"/>
    <property type="match status" value="1"/>
</dbReference>
<comment type="caution">
    <text evidence="10">The sequence shown here is derived from an EMBL/GenBank/DDBJ whole genome shotgun (WGS) entry which is preliminary data.</text>
</comment>
<keyword evidence="11" id="KW-1185">Reference proteome</keyword>
<evidence type="ECO:0000256" key="8">
    <source>
        <dbReference type="SAM" id="SignalP"/>
    </source>
</evidence>
<sequence length="448" mass="49452">MPFLRDALLVAAAFVHVSHALPSWAFQDFGLEHPNTKRNENLVEKRYDGFPNNLSDRLGKYQAPGPSDSRGPCPGLNTLANHGLINRNGKNIKSDDLKLAFPRGFGIREDGFDQALHNYEVVCEYIKGATCGVPENNGTFILTNLTLLGEPHAFEHDHSYSRQDYKQNYARGGITDNIYFNSSEFQTSLDVVGYKPSNPPKKALANYQQFNEIRLQRESIQNKTDWPGWFQQNIPPTLFETGFIFGATFDRDSKGNMIGSVPMVRLDWWNFWFSEESFPTQLGWVPASTNVFQFDFITSVSSAVLNAKVTSTPNPLPSGALKTTYTLPENLPEQDPSPTVPLFGGTAYVAPTKPANIKSEAAAAKRDMATVEERAVPTFPSSIISAIASEITAAPNIINSALAVAGPAPSKYNFYVQELNVQSLKNQIAQAQSYESKVLSAITSLARL</sequence>
<evidence type="ECO:0000256" key="1">
    <source>
        <dbReference type="ARBA" id="ARBA00001970"/>
    </source>
</evidence>
<dbReference type="AlphaFoldDB" id="A0A8H6RFX4"/>
<dbReference type="GO" id="GO:0046872">
    <property type="term" value="F:metal ion binding"/>
    <property type="evidence" value="ECO:0007669"/>
    <property type="project" value="UniProtKB-KW"/>
</dbReference>
<evidence type="ECO:0000256" key="6">
    <source>
        <dbReference type="ARBA" id="ARBA00023004"/>
    </source>
</evidence>
<evidence type="ECO:0000256" key="2">
    <source>
        <dbReference type="ARBA" id="ARBA00022559"/>
    </source>
</evidence>
<dbReference type="Pfam" id="PF01328">
    <property type="entry name" value="Peroxidase_2"/>
    <property type="match status" value="1"/>
</dbReference>
<dbReference type="PROSITE" id="PS51405">
    <property type="entry name" value="HEME_HALOPEROXIDASE"/>
    <property type="match status" value="1"/>
</dbReference>
<evidence type="ECO:0000313" key="10">
    <source>
        <dbReference type="EMBL" id="KAF7190368.1"/>
    </source>
</evidence>
<proteinExistence type="inferred from homology"/>
<dbReference type="OrthoDB" id="407298at2759"/>
<protein>
    <submittedName>
        <fullName evidence="10">Chloroperoxidase</fullName>
    </submittedName>
</protein>
<dbReference type="EMBL" id="JABCIY010000173">
    <property type="protein sequence ID" value="KAF7190368.1"/>
    <property type="molecule type" value="Genomic_DNA"/>
</dbReference>
<accession>A0A8H6RFX4</accession>
<reference evidence="10" key="1">
    <citation type="submission" date="2020-04" db="EMBL/GenBank/DDBJ databases">
        <title>Draft genome resource of the tomato pathogen Pseudocercospora fuligena.</title>
        <authorList>
            <person name="Zaccaron A."/>
        </authorList>
    </citation>
    <scope>NUCLEOTIDE SEQUENCE</scope>
    <source>
        <strain evidence="10">PF001</strain>
    </source>
</reference>
<dbReference type="Gene3D" id="1.10.489.10">
    <property type="entry name" value="Chloroperoxidase-like"/>
    <property type="match status" value="1"/>
</dbReference>
<feature type="domain" description="Heme haloperoxidase family profile" evidence="9">
    <location>
        <begin position="57"/>
        <end position="305"/>
    </location>
</feature>
<gene>
    <name evidence="10" type="ORF">HII31_08286</name>
</gene>
<dbReference type="SUPFAM" id="SSF47571">
    <property type="entry name" value="Cloroperoxidase"/>
    <property type="match status" value="2"/>
</dbReference>
<keyword evidence="3" id="KW-0349">Heme</keyword>
<comment type="similarity">
    <text evidence="7">Belongs to the chloroperoxidase family.</text>
</comment>
<evidence type="ECO:0000256" key="5">
    <source>
        <dbReference type="ARBA" id="ARBA00023002"/>
    </source>
</evidence>
<dbReference type="InterPro" id="IPR000028">
    <property type="entry name" value="Chloroperoxidase"/>
</dbReference>
<dbReference type="Proteomes" id="UP000660729">
    <property type="component" value="Unassembled WGS sequence"/>
</dbReference>
<evidence type="ECO:0000256" key="4">
    <source>
        <dbReference type="ARBA" id="ARBA00022723"/>
    </source>
</evidence>
<evidence type="ECO:0000256" key="3">
    <source>
        <dbReference type="ARBA" id="ARBA00022617"/>
    </source>
</evidence>
<feature type="chain" id="PRO_5034962749" evidence="8">
    <location>
        <begin position="21"/>
        <end position="448"/>
    </location>
</feature>
<dbReference type="InterPro" id="IPR036851">
    <property type="entry name" value="Chloroperoxidase-like_sf"/>
</dbReference>
<keyword evidence="5" id="KW-0560">Oxidoreductase</keyword>
<name>A0A8H6RFX4_9PEZI</name>
<feature type="signal peptide" evidence="8">
    <location>
        <begin position="1"/>
        <end position="20"/>
    </location>
</feature>
<evidence type="ECO:0000259" key="9">
    <source>
        <dbReference type="PROSITE" id="PS51405"/>
    </source>
</evidence>
<dbReference type="GO" id="GO:0004601">
    <property type="term" value="F:peroxidase activity"/>
    <property type="evidence" value="ECO:0007669"/>
    <property type="project" value="UniProtKB-KW"/>
</dbReference>
<keyword evidence="6" id="KW-0408">Iron</keyword>
<keyword evidence="4" id="KW-0479">Metal-binding</keyword>
<keyword evidence="2 10" id="KW-0575">Peroxidase</keyword>
<dbReference type="PANTHER" id="PTHR33577:SF9">
    <property type="entry name" value="PEROXIDASE STCC"/>
    <property type="match status" value="1"/>
</dbReference>
<organism evidence="10 11">
    <name type="scientific">Pseudocercospora fuligena</name>
    <dbReference type="NCBI Taxonomy" id="685502"/>
    <lineage>
        <taxon>Eukaryota</taxon>
        <taxon>Fungi</taxon>
        <taxon>Dikarya</taxon>
        <taxon>Ascomycota</taxon>
        <taxon>Pezizomycotina</taxon>
        <taxon>Dothideomycetes</taxon>
        <taxon>Dothideomycetidae</taxon>
        <taxon>Mycosphaerellales</taxon>
        <taxon>Mycosphaerellaceae</taxon>
        <taxon>Pseudocercospora</taxon>
    </lineage>
</organism>
<evidence type="ECO:0000256" key="7">
    <source>
        <dbReference type="ARBA" id="ARBA00025795"/>
    </source>
</evidence>
<comment type="cofactor">
    <cofactor evidence="1">
        <name>heme b</name>
        <dbReference type="ChEBI" id="CHEBI:60344"/>
    </cofactor>
</comment>
<evidence type="ECO:0000313" key="11">
    <source>
        <dbReference type="Proteomes" id="UP000660729"/>
    </source>
</evidence>